<sequence>MLSNEQKSRCNTGRKRRKNLKEIEIFQKTENWLTSEKTLMTRGEKLYKRFRELPILTIVAALLCRSVPDFFQNNYNGERLIEFTPTTPSTPSCSSSSSLLLPFFYIHHSTRTRSLPQINVIASIHNPHRFSLIDQRGISVEYSNSLFGFEFLNSNAGLFAVAVVSACLYVSGFWLVGEAVEQVHAGDLETRLSRIPVMAPSRKSRSVNKRFSNVHEAPSSKDKIVENASKNKQKASPGVQKKRKLTDMLGPQWSKEELELFYEAYRKYGKDWKKVALAVRNRSVEMVEALYTMNRAYLSLPEGTASVVGLIAMMTDHYSVLGGSDSGKESNDDAEISKKSQKRLRGKHLNDNKTIDGHFSDHSQSHSVASGDGCLSLLKKRHSGIRPHAVRKRTPRVPISYSIGKDNGENFFSSARPSSKQLVDTNDVAHKIALALTEASQRGGSSKISGSPDKKNMPLPGLKSGKKHAKSEIAGAKFCSSDLDDGSSELSLGSTEGDNGDYSRKTTHRSSRENTRRGRNHEKRIKPYGKNLEPEENLNKHLKDIKEASSGTDDGKNPSLIKSNFDTDFADAKNARSSYKGSRKNSKKLQFEKDEGSAFDALKTLADLSLMLPVTNPDIETSAQFKEGNHDVVNESKMETHNVFPRIDSTGSSKLGKVFSDNGAAVPEVEGAHQLNAGFRKRKQKSFALKNDETHTGSHLSGSQKTKATDEVKKSIVKGKRSSITTAHSRQLKVVKSPANMSSSNNDKGERDDSSFSPMKASSTNQVNLVNKGRPRRKMEKPKPMVPQDSVVSGKVFSGQHNKSYFQDSFSRHKGMLINCLSSYQTRQWCIFEWFYSAIDYPWFSKREFVEYLDHVGLGHVPRLTRIEWGVIRSSLGRPRRFSEQFLIEEKHKLNQYRESVRSHYAEILAGTKEGLPTDLAQPLIVGQRVIAIHPKTREIHDGSVLTIDHCRYRVQFDQPELGVEFVMDIDCMPLYPFENMPTSLIRHNITSAQINENLNGIKLNGKLKQRKVAEHTILSPSENSDSIKNLYISPTLHGSSTLSKQGFSSGSKSQPKVVCSETGNTQLASISQPSLLEHVHSKKADILAISELTRALDKKELVLSELKHMNDGVSESQKYGDSSGKDSEPFKRNYASVLKQLTEANEQVSSALFCLRQRNTYQTSSSVLSLKSMANFDDAGGQASSSNCSACHNQESISQSHIADIVESSRRKARTMVVQATQAMSNLRKAESKVERIEDAINFINNQLSVDDPTASATTFLPADSFTLTSQDQVTASTLNPLTSCQVQDAELNSSSDQNEMKIPSELISHCLATLLMIQKCTERQFPPADVAQVLDSAVTSLQPLSSKNLPIYGEIQKCMGIIRNQILALIPT</sequence>
<dbReference type="PANTHER" id="PTHR21689">
    <property type="entry name" value="LIN-9"/>
    <property type="match status" value="1"/>
</dbReference>
<proteinExistence type="predicted"/>
<reference evidence="6 7" key="1">
    <citation type="submission" date="2024-01" db="EMBL/GenBank/DDBJ databases">
        <title>The genomes of 5 underutilized Papilionoideae crops provide insights into root nodulation and disease resistanc.</title>
        <authorList>
            <person name="Jiang F."/>
        </authorList>
    </citation>
    <scope>NUCLEOTIDE SEQUENCE [LARGE SCALE GENOMIC DNA]</scope>
    <source>
        <strain evidence="6">LVBAO_FW01</strain>
        <tissue evidence="6">Leaves</tissue>
    </source>
</reference>
<feature type="region of interest" description="Disordered" evidence="4">
    <location>
        <begin position="208"/>
        <end position="243"/>
    </location>
</feature>
<feature type="compositionally biased region" description="Polar residues" evidence="4">
    <location>
        <begin position="439"/>
        <end position="449"/>
    </location>
</feature>
<feature type="compositionally biased region" description="Basic and acidic residues" evidence="4">
    <location>
        <begin position="326"/>
        <end position="338"/>
    </location>
</feature>
<feature type="region of interest" description="Disordered" evidence="4">
    <location>
        <begin position="323"/>
        <end position="351"/>
    </location>
</feature>
<dbReference type="GO" id="GO:0003677">
    <property type="term" value="F:DNA binding"/>
    <property type="evidence" value="ECO:0007669"/>
    <property type="project" value="TreeGrafter"/>
</dbReference>
<dbReference type="InterPro" id="IPR033471">
    <property type="entry name" value="DIRP"/>
</dbReference>
<dbReference type="GO" id="GO:0051726">
    <property type="term" value="P:regulation of cell cycle"/>
    <property type="evidence" value="ECO:0007669"/>
    <property type="project" value="TreeGrafter"/>
</dbReference>
<feature type="domain" description="SANT" evidence="5">
    <location>
        <begin position="248"/>
        <end position="285"/>
    </location>
</feature>
<evidence type="ECO:0000259" key="5">
    <source>
        <dbReference type="PROSITE" id="PS51293"/>
    </source>
</evidence>
<keyword evidence="7" id="KW-1185">Reference proteome</keyword>
<protein>
    <recommendedName>
        <fullName evidence="5">SANT domain-containing protein</fullName>
    </recommendedName>
</protein>
<feature type="compositionally biased region" description="Polar residues" evidence="4">
    <location>
        <begin position="697"/>
        <end position="706"/>
    </location>
</feature>
<keyword evidence="2" id="KW-0539">Nucleus</keyword>
<dbReference type="GO" id="GO:0005654">
    <property type="term" value="C:nucleoplasm"/>
    <property type="evidence" value="ECO:0007669"/>
    <property type="project" value="TreeGrafter"/>
</dbReference>
<dbReference type="CDD" id="cd00167">
    <property type="entry name" value="SANT"/>
    <property type="match status" value="1"/>
</dbReference>
<dbReference type="InterPro" id="IPR009057">
    <property type="entry name" value="Homeodomain-like_sf"/>
</dbReference>
<dbReference type="Pfam" id="PF00249">
    <property type="entry name" value="Myb_DNA-binding"/>
    <property type="match status" value="1"/>
</dbReference>
<feature type="compositionally biased region" description="Basic residues" evidence="4">
    <location>
        <begin position="517"/>
        <end position="527"/>
    </location>
</feature>
<dbReference type="SUPFAM" id="SSF46689">
    <property type="entry name" value="Homeodomain-like"/>
    <property type="match status" value="1"/>
</dbReference>
<dbReference type="InterPro" id="IPR017884">
    <property type="entry name" value="SANT_dom"/>
</dbReference>
<evidence type="ECO:0000313" key="7">
    <source>
        <dbReference type="Proteomes" id="UP001367508"/>
    </source>
</evidence>
<dbReference type="GO" id="GO:0006351">
    <property type="term" value="P:DNA-templated transcription"/>
    <property type="evidence" value="ECO:0007669"/>
    <property type="project" value="InterPro"/>
</dbReference>
<organism evidence="6 7">
    <name type="scientific">Canavalia gladiata</name>
    <name type="common">Sword bean</name>
    <name type="synonym">Dolichos gladiatus</name>
    <dbReference type="NCBI Taxonomy" id="3824"/>
    <lineage>
        <taxon>Eukaryota</taxon>
        <taxon>Viridiplantae</taxon>
        <taxon>Streptophyta</taxon>
        <taxon>Embryophyta</taxon>
        <taxon>Tracheophyta</taxon>
        <taxon>Spermatophyta</taxon>
        <taxon>Magnoliopsida</taxon>
        <taxon>eudicotyledons</taxon>
        <taxon>Gunneridae</taxon>
        <taxon>Pentapetalae</taxon>
        <taxon>rosids</taxon>
        <taxon>fabids</taxon>
        <taxon>Fabales</taxon>
        <taxon>Fabaceae</taxon>
        <taxon>Papilionoideae</taxon>
        <taxon>50 kb inversion clade</taxon>
        <taxon>NPAAA clade</taxon>
        <taxon>indigoferoid/millettioid clade</taxon>
        <taxon>Phaseoleae</taxon>
        <taxon>Canavalia</taxon>
    </lineage>
</organism>
<comment type="subcellular location">
    <subcellularLocation>
        <location evidence="1">Nucleus</location>
    </subcellularLocation>
</comment>
<feature type="region of interest" description="Disordered" evidence="4">
    <location>
        <begin position="481"/>
        <end position="537"/>
    </location>
</feature>
<feature type="region of interest" description="Disordered" evidence="4">
    <location>
        <begin position="691"/>
        <end position="791"/>
    </location>
</feature>
<dbReference type="InterPro" id="IPR001005">
    <property type="entry name" value="SANT/Myb"/>
</dbReference>
<dbReference type="Pfam" id="PF06584">
    <property type="entry name" value="DIRP"/>
    <property type="match status" value="1"/>
</dbReference>
<dbReference type="PANTHER" id="PTHR21689:SF2">
    <property type="entry name" value="PROTEIN LIN-9 HOMOLOG"/>
    <property type="match status" value="1"/>
</dbReference>
<accession>A0AAN9N0Z5</accession>
<dbReference type="SMART" id="SM01135">
    <property type="entry name" value="DIRP"/>
    <property type="match status" value="1"/>
</dbReference>
<dbReference type="GO" id="GO:0006357">
    <property type="term" value="P:regulation of transcription by RNA polymerase II"/>
    <property type="evidence" value="ECO:0007669"/>
    <property type="project" value="TreeGrafter"/>
</dbReference>
<dbReference type="GO" id="GO:0017053">
    <property type="term" value="C:transcription repressor complex"/>
    <property type="evidence" value="ECO:0007669"/>
    <property type="project" value="InterPro"/>
</dbReference>
<evidence type="ECO:0000256" key="1">
    <source>
        <dbReference type="ARBA" id="ARBA00004123"/>
    </source>
</evidence>
<evidence type="ECO:0000256" key="3">
    <source>
        <dbReference type="SAM" id="Coils"/>
    </source>
</evidence>
<comment type="caution">
    <text evidence="6">The sequence shown here is derived from an EMBL/GenBank/DDBJ whole genome shotgun (WGS) entry which is preliminary data.</text>
</comment>
<name>A0AAN9N0Z5_CANGL</name>
<evidence type="ECO:0000256" key="4">
    <source>
        <dbReference type="SAM" id="MobiDB-lite"/>
    </source>
</evidence>
<feature type="region of interest" description="Disordered" evidence="4">
    <location>
        <begin position="439"/>
        <end position="468"/>
    </location>
</feature>
<evidence type="ECO:0000313" key="6">
    <source>
        <dbReference type="EMBL" id="KAK7363611.1"/>
    </source>
</evidence>
<feature type="compositionally biased region" description="Low complexity" evidence="4">
    <location>
        <begin position="488"/>
        <end position="497"/>
    </location>
</feature>
<evidence type="ECO:0000256" key="2">
    <source>
        <dbReference type="ARBA" id="ARBA00023242"/>
    </source>
</evidence>
<feature type="compositionally biased region" description="Polar residues" evidence="4">
    <location>
        <begin position="755"/>
        <end position="769"/>
    </location>
</feature>
<dbReference type="Proteomes" id="UP001367508">
    <property type="component" value="Unassembled WGS sequence"/>
</dbReference>
<dbReference type="InterPro" id="IPR010561">
    <property type="entry name" value="LIN-9/ALY1"/>
</dbReference>
<feature type="coiled-coil region" evidence="3">
    <location>
        <begin position="1221"/>
        <end position="1248"/>
    </location>
</feature>
<dbReference type="SMART" id="SM00717">
    <property type="entry name" value="SANT"/>
    <property type="match status" value="1"/>
</dbReference>
<dbReference type="Gene3D" id="1.20.58.1880">
    <property type="match status" value="1"/>
</dbReference>
<dbReference type="EMBL" id="JAYMYQ010000001">
    <property type="protein sequence ID" value="KAK7363611.1"/>
    <property type="molecule type" value="Genomic_DNA"/>
</dbReference>
<dbReference type="PROSITE" id="PS51293">
    <property type="entry name" value="SANT"/>
    <property type="match status" value="1"/>
</dbReference>
<gene>
    <name evidence="6" type="ORF">VNO77_05760</name>
</gene>
<keyword evidence="3" id="KW-0175">Coiled coil</keyword>